<evidence type="ECO:0000313" key="5">
    <source>
        <dbReference type="Proteomes" id="UP000028349"/>
    </source>
</evidence>
<keyword evidence="2" id="KW-0732">Signal</keyword>
<evidence type="ECO:0000256" key="2">
    <source>
        <dbReference type="ARBA" id="ARBA00022729"/>
    </source>
</evidence>
<dbReference type="Proteomes" id="UP000028349">
    <property type="component" value="Unassembled WGS sequence"/>
</dbReference>
<dbReference type="InterPro" id="IPR008761">
    <property type="entry name" value="Peptidase_S37"/>
</dbReference>
<keyword evidence="5" id="KW-1185">Reference proteome</keyword>
<name>A0ABR4TZJ1_9FLAO</name>
<comment type="caution">
    <text evidence="4">The sequence shown here is derived from an EMBL/GenBank/DDBJ whole genome shotgun (WGS) entry which is preliminary data.</text>
</comment>
<evidence type="ECO:0000256" key="1">
    <source>
        <dbReference type="ARBA" id="ARBA00022670"/>
    </source>
</evidence>
<evidence type="ECO:0008006" key="6">
    <source>
        <dbReference type="Google" id="ProtNLM"/>
    </source>
</evidence>
<proteinExistence type="predicted"/>
<keyword evidence="3" id="KW-0378">Hydrolase</keyword>
<dbReference type="PANTHER" id="PTHR11010:SF38">
    <property type="entry name" value="LYSOSOMAL PRO-X CARBOXYPEPTIDASE"/>
    <property type="match status" value="1"/>
</dbReference>
<evidence type="ECO:0000256" key="3">
    <source>
        <dbReference type="ARBA" id="ARBA00022801"/>
    </source>
</evidence>
<dbReference type="PANTHER" id="PTHR11010">
    <property type="entry name" value="PROTEASE S28 PRO-X CARBOXYPEPTIDASE-RELATED"/>
    <property type="match status" value="1"/>
</dbReference>
<dbReference type="Gene3D" id="3.40.50.1820">
    <property type="entry name" value="alpha/beta hydrolase"/>
    <property type="match status" value="1"/>
</dbReference>
<reference evidence="4 5" key="1">
    <citation type="submission" date="2014-07" db="EMBL/GenBank/DDBJ databases">
        <authorList>
            <person name="Pisani N.G."/>
            <person name="Newman J.D."/>
        </authorList>
    </citation>
    <scope>NUCLEOTIDE SEQUENCE [LARGE SCALE GENOMIC DNA]</scope>
    <source>
        <strain evidence="4 5">LMG 24720</strain>
    </source>
</reference>
<dbReference type="RefSeq" id="WP_034720401.1">
    <property type="nucleotide sequence ID" value="NZ_FOIX01000003.1"/>
</dbReference>
<protein>
    <recommendedName>
        <fullName evidence="6">Aminopeptidase</fullName>
    </recommendedName>
</protein>
<dbReference type="SUPFAM" id="SSF53474">
    <property type="entry name" value="alpha/beta-Hydrolases"/>
    <property type="match status" value="1"/>
</dbReference>
<dbReference type="Pfam" id="PF05576">
    <property type="entry name" value="Peptidase_S37"/>
    <property type="match status" value="1"/>
</dbReference>
<organism evidence="4 5">
    <name type="scientific">Kaistella antarctica</name>
    <dbReference type="NCBI Taxonomy" id="266748"/>
    <lineage>
        <taxon>Bacteria</taxon>
        <taxon>Pseudomonadati</taxon>
        <taxon>Bacteroidota</taxon>
        <taxon>Flavobacteriia</taxon>
        <taxon>Flavobacteriales</taxon>
        <taxon>Weeksellaceae</taxon>
        <taxon>Chryseobacterium group</taxon>
        <taxon>Kaistella</taxon>
    </lineage>
</organism>
<keyword evidence="1" id="KW-0645">Protease</keyword>
<gene>
    <name evidence="4" type="ORF">HY04_13210</name>
</gene>
<dbReference type="InterPro" id="IPR029058">
    <property type="entry name" value="AB_hydrolase_fold"/>
</dbReference>
<dbReference type="EMBL" id="JPEP01000002">
    <property type="protein sequence ID" value="KEY19358.1"/>
    <property type="molecule type" value="Genomic_DNA"/>
</dbReference>
<sequence>MKSKKHFLTVLGIFLILPLMKAQSLLPKLQKLFGQENVIYVDSSAYREYYRINIPQLIDHNDPTKGTFLNRILLGFNDDSAPVVMESGPYGFYPFQEKITYKTELTQLLDANQIIVEHRYFGKSIPDSTSLKYLTYKQTSDDFHYIRKKLNTIFPKKWIATGHSKGGDAVFAYKYYYPNDVEATVAYGISTTLAAEDIRFQNYIATQRSTEDGKKIFQDQLYLLKNKKRLLPAFIKFNEKVQKLFNIDYGTYDAETMFDYAVLDLDAWLWQTFGNYDSLTKQLTTNDKELREMGIQPETSLITLQDKLVYFLDLSALEQRSKTHLYQAFSEGGYYGYDERPFAKYLKNKDYPLSFFADEKTNFDPTFRQGQQQWAATDMEHFMLIIGDTDPWGICCPIPFPKDKDNLKLVLKNSSHSTKLKDFDSATREAALQKLKSWLKSE</sequence>
<evidence type="ECO:0000313" key="4">
    <source>
        <dbReference type="EMBL" id="KEY19358.1"/>
    </source>
</evidence>
<accession>A0ABR4TZJ1</accession>